<accession>A0A0S8G7T0</accession>
<proteinExistence type="predicted"/>
<protein>
    <recommendedName>
        <fullName evidence="2">DUF6754 domain-containing protein</fullName>
    </recommendedName>
</protein>
<gene>
    <name evidence="3" type="ORF">AMJ87_11560</name>
</gene>
<dbReference type="AlphaFoldDB" id="A0A0S8G7T0"/>
<keyword evidence="1" id="KW-0472">Membrane</keyword>
<sequence length="172" mass="19131">MSSVVTSRAQWFHTGRINILVALVLLSFFVLWFIRKAKRGEELYIRPIAGLEAVDDAVGRATEMGRPIMYVPGIMDMDNIQTIASMIILGRVARKAASYETPLLVPCCRSIVMSAAQETVKEAYLDAGRPDAYDADKIRYLTDDQFGYAAGVDGIMLREKPGAIFYMGCFYA</sequence>
<reference evidence="3 4" key="1">
    <citation type="journal article" date="2015" name="Microbiome">
        <title>Genomic resolution of linkages in carbon, nitrogen, and sulfur cycling among widespread estuary sediment bacteria.</title>
        <authorList>
            <person name="Baker B.J."/>
            <person name="Lazar C.S."/>
            <person name="Teske A.P."/>
            <person name="Dick G.J."/>
        </authorList>
    </citation>
    <scope>NUCLEOTIDE SEQUENCE [LARGE SCALE GENOMIC DNA]</scope>
    <source>
        <strain evidence="3">SM23_60</strain>
    </source>
</reference>
<name>A0A0S8G7T0_UNCW3</name>
<dbReference type="InterPro" id="IPR046642">
    <property type="entry name" value="DUF6754"/>
</dbReference>
<dbReference type="EMBL" id="LJUO01000158">
    <property type="protein sequence ID" value="KPK68642.1"/>
    <property type="molecule type" value="Genomic_DNA"/>
</dbReference>
<comment type="caution">
    <text evidence="3">The sequence shown here is derived from an EMBL/GenBank/DDBJ whole genome shotgun (WGS) entry which is preliminary data.</text>
</comment>
<keyword evidence="1" id="KW-1133">Transmembrane helix</keyword>
<evidence type="ECO:0000256" key="1">
    <source>
        <dbReference type="SAM" id="Phobius"/>
    </source>
</evidence>
<dbReference type="Pfam" id="PF20539">
    <property type="entry name" value="DUF6754"/>
    <property type="match status" value="1"/>
</dbReference>
<evidence type="ECO:0000313" key="3">
    <source>
        <dbReference type="EMBL" id="KPK68642.1"/>
    </source>
</evidence>
<organism evidence="3 4">
    <name type="scientific">candidate division WOR_3 bacterium SM23_60</name>
    <dbReference type="NCBI Taxonomy" id="1703780"/>
    <lineage>
        <taxon>Bacteria</taxon>
        <taxon>Bacteria division WOR-3</taxon>
    </lineage>
</organism>
<keyword evidence="1" id="KW-0812">Transmembrane</keyword>
<evidence type="ECO:0000313" key="4">
    <source>
        <dbReference type="Proteomes" id="UP000051096"/>
    </source>
</evidence>
<evidence type="ECO:0000259" key="2">
    <source>
        <dbReference type="Pfam" id="PF20539"/>
    </source>
</evidence>
<feature type="domain" description="DUF6754" evidence="2">
    <location>
        <begin position="8"/>
        <end position="172"/>
    </location>
</feature>
<dbReference type="Proteomes" id="UP000051096">
    <property type="component" value="Unassembled WGS sequence"/>
</dbReference>
<feature type="transmembrane region" description="Helical" evidence="1">
    <location>
        <begin position="15"/>
        <end position="34"/>
    </location>
</feature>
<feature type="non-terminal residue" evidence="3">
    <location>
        <position position="172"/>
    </location>
</feature>